<reference evidence="2" key="1">
    <citation type="journal article" date="2020" name="Stud. Mycol.">
        <title>101 Dothideomycetes genomes: a test case for predicting lifestyles and emergence of pathogens.</title>
        <authorList>
            <person name="Haridas S."/>
            <person name="Albert R."/>
            <person name="Binder M."/>
            <person name="Bloem J."/>
            <person name="Labutti K."/>
            <person name="Salamov A."/>
            <person name="Andreopoulos B."/>
            <person name="Baker S."/>
            <person name="Barry K."/>
            <person name="Bills G."/>
            <person name="Bluhm B."/>
            <person name="Cannon C."/>
            <person name="Castanera R."/>
            <person name="Culley D."/>
            <person name="Daum C."/>
            <person name="Ezra D."/>
            <person name="Gonzalez J."/>
            <person name="Henrissat B."/>
            <person name="Kuo A."/>
            <person name="Liang C."/>
            <person name="Lipzen A."/>
            <person name="Lutzoni F."/>
            <person name="Magnuson J."/>
            <person name="Mondo S."/>
            <person name="Nolan M."/>
            <person name="Ohm R."/>
            <person name="Pangilinan J."/>
            <person name="Park H.-J."/>
            <person name="Ramirez L."/>
            <person name="Alfaro M."/>
            <person name="Sun H."/>
            <person name="Tritt A."/>
            <person name="Yoshinaga Y."/>
            <person name="Zwiers L.-H."/>
            <person name="Turgeon B."/>
            <person name="Goodwin S."/>
            <person name="Spatafora J."/>
            <person name="Crous P."/>
            <person name="Grigoriev I."/>
        </authorList>
    </citation>
    <scope>NUCLEOTIDE SEQUENCE</scope>
    <source>
        <strain evidence="2">CBS 262.69</strain>
    </source>
</reference>
<dbReference type="AlphaFoldDB" id="A0A6G1IBB2"/>
<feature type="compositionally biased region" description="Basic and acidic residues" evidence="1">
    <location>
        <begin position="172"/>
        <end position="211"/>
    </location>
</feature>
<evidence type="ECO:0000313" key="3">
    <source>
        <dbReference type="Proteomes" id="UP000799640"/>
    </source>
</evidence>
<protein>
    <submittedName>
        <fullName evidence="2">Uncharacterized protein</fullName>
    </submittedName>
</protein>
<gene>
    <name evidence="2" type="ORF">EJ06DRAFT_546027</name>
</gene>
<name>A0A6G1IBB2_9PEZI</name>
<accession>A0A6G1IBB2</accession>
<organism evidence="2 3">
    <name type="scientific">Trichodelitschia bisporula</name>
    <dbReference type="NCBI Taxonomy" id="703511"/>
    <lineage>
        <taxon>Eukaryota</taxon>
        <taxon>Fungi</taxon>
        <taxon>Dikarya</taxon>
        <taxon>Ascomycota</taxon>
        <taxon>Pezizomycotina</taxon>
        <taxon>Dothideomycetes</taxon>
        <taxon>Dothideomycetes incertae sedis</taxon>
        <taxon>Phaeotrichales</taxon>
        <taxon>Phaeotrichaceae</taxon>
        <taxon>Trichodelitschia</taxon>
    </lineage>
</organism>
<feature type="compositionally biased region" description="Acidic residues" evidence="1">
    <location>
        <begin position="160"/>
        <end position="171"/>
    </location>
</feature>
<proteinExistence type="predicted"/>
<feature type="compositionally biased region" description="Low complexity" evidence="1">
    <location>
        <begin position="123"/>
        <end position="132"/>
    </location>
</feature>
<feature type="region of interest" description="Disordered" evidence="1">
    <location>
        <begin position="105"/>
        <end position="211"/>
    </location>
</feature>
<evidence type="ECO:0000313" key="2">
    <source>
        <dbReference type="EMBL" id="KAF2405580.1"/>
    </source>
</evidence>
<keyword evidence="3" id="KW-1185">Reference proteome</keyword>
<feature type="compositionally biased region" description="Basic residues" evidence="1">
    <location>
        <begin position="111"/>
        <end position="120"/>
    </location>
</feature>
<evidence type="ECO:0000256" key="1">
    <source>
        <dbReference type="SAM" id="MobiDB-lite"/>
    </source>
</evidence>
<sequence>MYHPAHHQQTLRNRFIRPHLSPLAFFLTSHFARPRTIPSRSPSGLILATMAPKPFMHDPTSTLRLLTAIIELTIPNPGSVPWDEVASRMGPEFSVTAVRHVSLSPAPNHWGHTRRNHGIRRPATAAATAGTGSEPSTPRKRHRGQRFPPVFARPGKAGQFEEEDTSDEEEVEVKKEKGTGGKRGAEREERARNREERERSEGERSVEAEVKLEKGMSGMELVPFLGTKEVIVIPDEELEEGRWLKRRKKSIKSDGFIKREPGVPGWGHEGEEA</sequence>
<dbReference type="Proteomes" id="UP000799640">
    <property type="component" value="Unassembled WGS sequence"/>
</dbReference>
<dbReference type="EMBL" id="ML996687">
    <property type="protein sequence ID" value="KAF2405580.1"/>
    <property type="molecule type" value="Genomic_DNA"/>
</dbReference>